<evidence type="ECO:0000256" key="5">
    <source>
        <dbReference type="SAM" id="Phobius"/>
    </source>
</evidence>
<organism evidence="6 7">
    <name type="scientific">Candidatus Alistipes intestinigallinarum</name>
    <dbReference type="NCBI Taxonomy" id="2838440"/>
    <lineage>
        <taxon>Bacteria</taxon>
        <taxon>Pseudomonadati</taxon>
        <taxon>Bacteroidota</taxon>
        <taxon>Bacteroidia</taxon>
        <taxon>Bacteroidales</taxon>
        <taxon>Rikenellaceae</taxon>
        <taxon>Alistipes</taxon>
    </lineage>
</organism>
<feature type="transmembrane region" description="Helical" evidence="5">
    <location>
        <begin position="58"/>
        <end position="82"/>
    </location>
</feature>
<evidence type="ECO:0000313" key="7">
    <source>
        <dbReference type="Proteomes" id="UP000886844"/>
    </source>
</evidence>
<evidence type="ECO:0000313" key="6">
    <source>
        <dbReference type="EMBL" id="HIY69140.1"/>
    </source>
</evidence>
<sequence>MNTVDLIVCLVVVLAVWNGWRQGFIVQICSLAGIVAGIWLAARFGAEVGGWLRLDEGVAAAGGFVVVLVVVVLAVAIAARLARKLFRFAGFGVADIVLGIVVSLLKFLLVLSVLFSAFDRLNEDYCLVGPRTIERSRTYKPVMRLSESLFPFLEWVGDRVPDALDREERPAATLETQKEEFDG</sequence>
<feature type="transmembrane region" description="Helical" evidence="5">
    <location>
        <begin position="25"/>
        <end position="46"/>
    </location>
</feature>
<evidence type="ECO:0000256" key="2">
    <source>
        <dbReference type="ARBA" id="ARBA00022692"/>
    </source>
</evidence>
<comment type="caution">
    <text evidence="6">The sequence shown here is derived from an EMBL/GenBank/DDBJ whole genome shotgun (WGS) entry which is preliminary data.</text>
</comment>
<dbReference type="PANTHER" id="PTHR37306:SF1">
    <property type="entry name" value="COLICIN V PRODUCTION PROTEIN"/>
    <property type="match status" value="1"/>
</dbReference>
<evidence type="ECO:0000256" key="1">
    <source>
        <dbReference type="ARBA" id="ARBA00004141"/>
    </source>
</evidence>
<reference evidence="6" key="2">
    <citation type="submission" date="2021-04" db="EMBL/GenBank/DDBJ databases">
        <authorList>
            <person name="Gilroy R."/>
        </authorList>
    </citation>
    <scope>NUCLEOTIDE SEQUENCE</scope>
    <source>
        <strain evidence="6">5134</strain>
    </source>
</reference>
<comment type="subcellular location">
    <subcellularLocation>
        <location evidence="1">Membrane</location>
        <topology evidence="1">Multi-pass membrane protein</topology>
    </subcellularLocation>
</comment>
<dbReference type="AlphaFoldDB" id="A0A9D2CD19"/>
<evidence type="ECO:0000256" key="3">
    <source>
        <dbReference type="ARBA" id="ARBA00022989"/>
    </source>
</evidence>
<feature type="transmembrane region" description="Helical" evidence="5">
    <location>
        <begin position="88"/>
        <end position="115"/>
    </location>
</feature>
<dbReference type="EMBL" id="DXDA01000056">
    <property type="protein sequence ID" value="HIY69140.1"/>
    <property type="molecule type" value="Genomic_DNA"/>
</dbReference>
<dbReference type="PANTHER" id="PTHR37306">
    <property type="entry name" value="COLICIN V PRODUCTION PROTEIN"/>
    <property type="match status" value="1"/>
</dbReference>
<keyword evidence="4 5" id="KW-0472">Membrane</keyword>
<dbReference type="GO" id="GO:0016020">
    <property type="term" value="C:membrane"/>
    <property type="evidence" value="ECO:0007669"/>
    <property type="project" value="UniProtKB-SubCell"/>
</dbReference>
<dbReference type="GO" id="GO:0009403">
    <property type="term" value="P:toxin biosynthetic process"/>
    <property type="evidence" value="ECO:0007669"/>
    <property type="project" value="InterPro"/>
</dbReference>
<keyword evidence="3 5" id="KW-1133">Transmembrane helix</keyword>
<evidence type="ECO:0000256" key="4">
    <source>
        <dbReference type="ARBA" id="ARBA00023136"/>
    </source>
</evidence>
<name>A0A9D2CD19_9BACT</name>
<reference evidence="6" key="1">
    <citation type="journal article" date="2021" name="PeerJ">
        <title>Extensive microbial diversity within the chicken gut microbiome revealed by metagenomics and culture.</title>
        <authorList>
            <person name="Gilroy R."/>
            <person name="Ravi A."/>
            <person name="Getino M."/>
            <person name="Pursley I."/>
            <person name="Horton D.L."/>
            <person name="Alikhan N.F."/>
            <person name="Baker D."/>
            <person name="Gharbi K."/>
            <person name="Hall N."/>
            <person name="Watson M."/>
            <person name="Adriaenssens E.M."/>
            <person name="Foster-Nyarko E."/>
            <person name="Jarju S."/>
            <person name="Secka A."/>
            <person name="Antonio M."/>
            <person name="Oren A."/>
            <person name="Chaudhuri R.R."/>
            <person name="La Ragione R."/>
            <person name="Hildebrand F."/>
            <person name="Pallen M.J."/>
        </authorList>
    </citation>
    <scope>NUCLEOTIDE SEQUENCE</scope>
    <source>
        <strain evidence="6">5134</strain>
    </source>
</reference>
<proteinExistence type="predicted"/>
<keyword evidence="2 5" id="KW-0812">Transmembrane</keyword>
<gene>
    <name evidence="6" type="ORF">H9828_06965</name>
</gene>
<dbReference type="Proteomes" id="UP000886844">
    <property type="component" value="Unassembled WGS sequence"/>
</dbReference>
<dbReference type="InterPro" id="IPR003825">
    <property type="entry name" value="Colicin-V_CvpA"/>
</dbReference>
<dbReference type="Pfam" id="PF02674">
    <property type="entry name" value="Colicin_V"/>
    <property type="match status" value="1"/>
</dbReference>
<accession>A0A9D2CD19</accession>
<protein>
    <submittedName>
        <fullName evidence="6">CvpA family protein</fullName>
    </submittedName>
</protein>